<keyword evidence="1" id="KW-0732">Signal</keyword>
<proteinExistence type="predicted"/>
<feature type="chain" id="PRO_5020034105" evidence="1">
    <location>
        <begin position="30"/>
        <end position="88"/>
    </location>
</feature>
<dbReference type="AlphaFoldDB" id="A0A4D5REU0"/>
<feature type="signal peptide" evidence="1">
    <location>
        <begin position="1"/>
        <end position="29"/>
    </location>
</feature>
<name>A0A4D5REU0_IXOSC</name>
<dbReference type="EMBL" id="GHJT01001637">
    <property type="protein sequence ID" value="MOY35608.1"/>
    <property type="molecule type" value="Transcribed_RNA"/>
</dbReference>
<organism evidence="2">
    <name type="scientific">Ixodes scapularis</name>
    <name type="common">Black-legged tick</name>
    <name type="synonym">Deer tick</name>
    <dbReference type="NCBI Taxonomy" id="6945"/>
    <lineage>
        <taxon>Eukaryota</taxon>
        <taxon>Metazoa</taxon>
        <taxon>Ecdysozoa</taxon>
        <taxon>Arthropoda</taxon>
        <taxon>Chelicerata</taxon>
        <taxon>Arachnida</taxon>
        <taxon>Acari</taxon>
        <taxon>Parasitiformes</taxon>
        <taxon>Ixodida</taxon>
        <taxon>Ixodoidea</taxon>
        <taxon>Ixodidae</taxon>
        <taxon>Ixodinae</taxon>
        <taxon>Ixodes</taxon>
    </lineage>
</organism>
<evidence type="ECO:0000313" key="2">
    <source>
        <dbReference type="EMBL" id="MOY35608.1"/>
    </source>
</evidence>
<protein>
    <submittedName>
        <fullName evidence="2">Putative secreted protein</fullName>
    </submittedName>
</protein>
<reference evidence="2" key="1">
    <citation type="submission" date="2019-04" db="EMBL/GenBank/DDBJ databases">
        <title>An insight into the mialome of Ixodes scapularis.</title>
        <authorList>
            <person name="Ribeiro J.M."/>
            <person name="Mather T.N."/>
            <person name="Karim S."/>
        </authorList>
    </citation>
    <scope>NUCLEOTIDE SEQUENCE</scope>
</reference>
<sequence length="88" mass="9822">MFQVLEVFRKARFLCTCLTVLVVAHYARTACTECRVFDVVRRPAVTLHSGSTAAAFLGLQLRRSSLSKTTSTKLDPRIPGLHRCRSPT</sequence>
<accession>A0A4D5REU0</accession>
<evidence type="ECO:0000256" key="1">
    <source>
        <dbReference type="SAM" id="SignalP"/>
    </source>
</evidence>